<accession>M7P073</accession>
<dbReference type="eggNOG" id="COG0210">
    <property type="taxonomic scope" value="Bacteria"/>
</dbReference>
<dbReference type="Pfam" id="PF13245">
    <property type="entry name" value="AAA_19"/>
    <property type="match status" value="1"/>
</dbReference>
<dbReference type="GO" id="GO:0016787">
    <property type="term" value="F:hydrolase activity"/>
    <property type="evidence" value="ECO:0007669"/>
    <property type="project" value="UniProtKB-KW"/>
</dbReference>
<dbReference type="InterPro" id="IPR027785">
    <property type="entry name" value="UvrD-like_helicase_C"/>
</dbReference>
<evidence type="ECO:0000256" key="3">
    <source>
        <dbReference type="ARBA" id="ARBA00022806"/>
    </source>
</evidence>
<dbReference type="GO" id="GO:0000725">
    <property type="term" value="P:recombinational repair"/>
    <property type="evidence" value="ECO:0007669"/>
    <property type="project" value="TreeGrafter"/>
</dbReference>
<dbReference type="InterPro" id="IPR027417">
    <property type="entry name" value="P-loop_NTPase"/>
</dbReference>
<dbReference type="Pfam" id="PF13361">
    <property type="entry name" value="UvrD_C"/>
    <property type="match status" value="1"/>
</dbReference>
<name>M7P073_9GAMM</name>
<dbReference type="GO" id="GO:0003677">
    <property type="term" value="F:DNA binding"/>
    <property type="evidence" value="ECO:0007669"/>
    <property type="project" value="InterPro"/>
</dbReference>
<dbReference type="Gene3D" id="3.40.50.300">
    <property type="entry name" value="P-loop containing nucleotide triphosphate hydrolases"/>
    <property type="match status" value="2"/>
</dbReference>
<dbReference type="PATRIC" id="fig|1286106.3.peg.1590"/>
<dbReference type="GO" id="GO:0005524">
    <property type="term" value="F:ATP binding"/>
    <property type="evidence" value="ECO:0007669"/>
    <property type="project" value="UniProtKB-KW"/>
</dbReference>
<dbReference type="CDD" id="cd18807">
    <property type="entry name" value="SF1_C_UvrD"/>
    <property type="match status" value="1"/>
</dbReference>
<dbReference type="EMBL" id="APHR01000039">
    <property type="protein sequence ID" value="EMR12882.1"/>
    <property type="molecule type" value="Genomic_DNA"/>
</dbReference>
<sequence length="606" mass="69375">MTSGEKRFASRLRSFLEDDYLCWYDIPLGRHRRYPDFIILHPSRGLLFLEVKDWKASSIKKISKETVELLTNNGLKTVANPFVQVRQYAYQGLRLLEADEALRQQDSRYKGNLVTPFAHGVVFTNITRNQIEAAIAPEYREKLLPDHLVIYKDEMTESVDPEAFQKQLWDMFPYTFHTKLTLPQIDRIRWHLFPEVRIAQPSQENLFDDSPNQASSSEELLTASRQIPDIIRIMDIQQEQLARSLGEGHRVIHGVAGSGKTLILGYRAELLAKITSKPVLVLCFNITLAAKLRSWMEGKGIVDKVNVYHFHDWCNQQLKTYHVDVVPGEEPYWERLVMSVIQGVNSEQIPRAQYSAVLIDEGHDFEADWLRLIVQMLDPETNSLLLLYDDAQSIYQKKSGLSFSLSSTGIQAQGRTTILKLNYRNTQEILAFAYDFAKEYFGTDKADAEIPLIQPEAAGIHGERPSVHFLKKWQDEIDDAISCLKRWHQRGGQWREMAVLYAANYQGKAIAEALKQHGIPHAWLGSKETKKAYNPAYDRVSVLSIHSSKGLEFPAVIMVGISQLKQDDINAEARLLYVGMTRAQKHLHLTVSQKNQLTERILEIAS</sequence>
<keyword evidence="2" id="KW-0378">Hydrolase</keyword>
<dbReference type="STRING" id="1286106.MPL1_07932"/>
<protein>
    <submittedName>
        <fullName evidence="8">Nuclease-like protein</fullName>
    </submittedName>
</protein>
<dbReference type="InterPro" id="IPR011528">
    <property type="entry name" value="NERD"/>
</dbReference>
<dbReference type="InterPro" id="IPR014017">
    <property type="entry name" value="DNA_helicase_UvrD-like_C"/>
</dbReference>
<evidence type="ECO:0000256" key="1">
    <source>
        <dbReference type="ARBA" id="ARBA00022741"/>
    </source>
</evidence>
<gene>
    <name evidence="8" type="ORF">MPL1_07932</name>
</gene>
<dbReference type="AlphaFoldDB" id="M7P073"/>
<proteinExistence type="predicted"/>
<evidence type="ECO:0000259" key="7">
    <source>
        <dbReference type="Pfam" id="PF13538"/>
    </source>
</evidence>
<feature type="domain" description="NERD" evidence="5">
    <location>
        <begin position="3"/>
        <end position="99"/>
    </location>
</feature>
<dbReference type="GO" id="GO:0005829">
    <property type="term" value="C:cytosol"/>
    <property type="evidence" value="ECO:0007669"/>
    <property type="project" value="TreeGrafter"/>
</dbReference>
<dbReference type="SUPFAM" id="SSF52540">
    <property type="entry name" value="P-loop containing nucleoside triphosphate hydrolases"/>
    <property type="match status" value="1"/>
</dbReference>
<comment type="caution">
    <text evidence="8">The sequence shown here is derived from an EMBL/GenBank/DDBJ whole genome shotgun (WGS) entry which is preliminary data.</text>
</comment>
<dbReference type="GO" id="GO:0043138">
    <property type="term" value="F:3'-5' DNA helicase activity"/>
    <property type="evidence" value="ECO:0007669"/>
    <property type="project" value="TreeGrafter"/>
</dbReference>
<dbReference type="Proteomes" id="UP000012019">
    <property type="component" value="Unassembled WGS sequence"/>
</dbReference>
<keyword evidence="9" id="KW-1185">Reference proteome</keyword>
<dbReference type="Pfam" id="PF08378">
    <property type="entry name" value="NERD"/>
    <property type="match status" value="1"/>
</dbReference>
<evidence type="ECO:0000313" key="9">
    <source>
        <dbReference type="Proteomes" id="UP000012019"/>
    </source>
</evidence>
<evidence type="ECO:0000256" key="2">
    <source>
        <dbReference type="ARBA" id="ARBA00022801"/>
    </source>
</evidence>
<evidence type="ECO:0000259" key="6">
    <source>
        <dbReference type="Pfam" id="PF13361"/>
    </source>
</evidence>
<dbReference type="Pfam" id="PF13538">
    <property type="entry name" value="UvrD_C_2"/>
    <property type="match status" value="1"/>
</dbReference>
<keyword evidence="3" id="KW-0347">Helicase</keyword>
<feature type="domain" description="UvrD-like helicase C-terminal" evidence="6">
    <location>
        <begin position="419"/>
        <end position="526"/>
    </location>
</feature>
<dbReference type="eggNOG" id="COG1061">
    <property type="taxonomic scope" value="Bacteria"/>
</dbReference>
<organism evidence="8 9">
    <name type="scientific">Methylophaga lonarensis MPL</name>
    <dbReference type="NCBI Taxonomy" id="1286106"/>
    <lineage>
        <taxon>Bacteria</taxon>
        <taxon>Pseudomonadati</taxon>
        <taxon>Pseudomonadota</taxon>
        <taxon>Gammaproteobacteria</taxon>
        <taxon>Thiotrichales</taxon>
        <taxon>Piscirickettsiaceae</taxon>
        <taxon>Methylophaga</taxon>
    </lineage>
</organism>
<dbReference type="InterPro" id="IPR000212">
    <property type="entry name" value="DNA_helicase_UvrD/REP"/>
</dbReference>
<evidence type="ECO:0000313" key="8">
    <source>
        <dbReference type="EMBL" id="EMR12882.1"/>
    </source>
</evidence>
<dbReference type="PANTHER" id="PTHR11070">
    <property type="entry name" value="UVRD / RECB / PCRA DNA HELICASE FAMILY MEMBER"/>
    <property type="match status" value="1"/>
</dbReference>
<keyword evidence="4" id="KW-0067">ATP-binding</keyword>
<keyword evidence="1" id="KW-0547">Nucleotide-binding</keyword>
<feature type="domain" description="UvrD-like helicase C-terminal" evidence="7">
    <location>
        <begin position="541"/>
        <end position="589"/>
    </location>
</feature>
<evidence type="ECO:0000256" key="4">
    <source>
        <dbReference type="ARBA" id="ARBA00022840"/>
    </source>
</evidence>
<evidence type="ECO:0000259" key="5">
    <source>
        <dbReference type="Pfam" id="PF08378"/>
    </source>
</evidence>
<reference evidence="8 9" key="1">
    <citation type="journal article" date="2013" name="Genome Announc.">
        <title>Draft Genome Sequence of Methylophaga lonarensis MPLT, a Haloalkaliphilic (Non-Methane-Utilizing) Methylotroph.</title>
        <authorList>
            <person name="Shetty S.A."/>
            <person name="Marathe N.P."/>
            <person name="Munot H."/>
            <person name="Antony C.P."/>
            <person name="Dhotre D.P."/>
            <person name="Murrell J.C."/>
            <person name="Shouche Y.S."/>
        </authorList>
    </citation>
    <scope>NUCLEOTIDE SEQUENCE [LARGE SCALE GENOMIC DNA]</scope>
    <source>
        <strain evidence="8 9">MPL</strain>
    </source>
</reference>
<dbReference type="PANTHER" id="PTHR11070:SF45">
    <property type="entry name" value="DNA 3'-5' HELICASE"/>
    <property type="match status" value="1"/>
</dbReference>